<sequence>MADLHHIYGACACERNKYNIAIPGDATSLVQVFWDNTAYSRRVQAAPTTAWLRVPLDWFFSQTESYYEDESHSSIKRTFHTPSNDPNIPPTRRQFCGYCGSHLTQWNEAVHHDYTSTNPDGYLDVTLGSLFSESLERLEKLKILPDADTDEESVVSGESTRAGGSINREDHITTNEASAGGVGAPRRIVRSPVPHQTVLRAVNQPPHNVQNRGMPYFEDMIQNSRLGKIRHRTGGYTSRDGTKTIRWEVTEIGGREDEPMTDVPEGQLNKRPKLDL</sequence>
<reference evidence="2" key="2">
    <citation type="journal article" date="2022" name="Microb. Genom.">
        <title>A chromosome-scale genome assembly of the tomato pathogen Cladosporium fulvum reveals a compartmentalized genome architecture and the presence of a dispensable chromosome.</title>
        <authorList>
            <person name="Zaccaron A.Z."/>
            <person name="Chen L.H."/>
            <person name="Samaras A."/>
            <person name="Stergiopoulos I."/>
        </authorList>
    </citation>
    <scope>NUCLEOTIDE SEQUENCE</scope>
    <source>
        <strain evidence="2">Race5_Kim</strain>
    </source>
</reference>
<keyword evidence="3" id="KW-1185">Reference proteome</keyword>
<name>A0A9Q8LFU2_PASFU</name>
<protein>
    <recommendedName>
        <fullName evidence="4">CENP-V/GFA domain-containing protein</fullName>
    </recommendedName>
</protein>
<dbReference type="Proteomes" id="UP000756132">
    <property type="component" value="Chromosome 4"/>
</dbReference>
<accession>A0A9Q8LFU2</accession>
<dbReference type="AlphaFoldDB" id="A0A9Q8LFU2"/>
<reference evidence="2" key="1">
    <citation type="submission" date="2021-12" db="EMBL/GenBank/DDBJ databases">
        <authorList>
            <person name="Zaccaron A."/>
            <person name="Stergiopoulos I."/>
        </authorList>
    </citation>
    <scope>NUCLEOTIDE SEQUENCE</scope>
    <source>
        <strain evidence="2">Race5_Kim</strain>
    </source>
</reference>
<evidence type="ECO:0000256" key="1">
    <source>
        <dbReference type="SAM" id="MobiDB-lite"/>
    </source>
</evidence>
<evidence type="ECO:0008006" key="4">
    <source>
        <dbReference type="Google" id="ProtNLM"/>
    </source>
</evidence>
<dbReference type="Gene3D" id="3.90.1590.10">
    <property type="entry name" value="glutathione-dependent formaldehyde- activating enzyme (gfa)"/>
    <property type="match status" value="1"/>
</dbReference>
<organism evidence="2 3">
    <name type="scientific">Passalora fulva</name>
    <name type="common">Tomato leaf mold</name>
    <name type="synonym">Cladosporium fulvum</name>
    <dbReference type="NCBI Taxonomy" id="5499"/>
    <lineage>
        <taxon>Eukaryota</taxon>
        <taxon>Fungi</taxon>
        <taxon>Dikarya</taxon>
        <taxon>Ascomycota</taxon>
        <taxon>Pezizomycotina</taxon>
        <taxon>Dothideomycetes</taxon>
        <taxon>Dothideomycetidae</taxon>
        <taxon>Mycosphaerellales</taxon>
        <taxon>Mycosphaerellaceae</taxon>
        <taxon>Fulvia</taxon>
    </lineage>
</organism>
<feature type="region of interest" description="Disordered" evidence="1">
    <location>
        <begin position="252"/>
        <end position="276"/>
    </location>
</feature>
<dbReference type="OMA" id="PWFEEMI"/>
<dbReference type="GeneID" id="71984443"/>
<evidence type="ECO:0000313" key="2">
    <source>
        <dbReference type="EMBL" id="UJO16646.1"/>
    </source>
</evidence>
<gene>
    <name evidence="2" type="ORF">CLAFUR5_04565</name>
</gene>
<dbReference type="KEGG" id="ffu:CLAFUR5_04565"/>
<dbReference type="RefSeq" id="XP_047761012.1">
    <property type="nucleotide sequence ID" value="XM_047903713.1"/>
</dbReference>
<dbReference type="EMBL" id="CP090166">
    <property type="protein sequence ID" value="UJO16646.1"/>
    <property type="molecule type" value="Genomic_DNA"/>
</dbReference>
<evidence type="ECO:0000313" key="3">
    <source>
        <dbReference type="Proteomes" id="UP000756132"/>
    </source>
</evidence>
<proteinExistence type="predicted"/>
<dbReference type="OrthoDB" id="3907216at2759"/>